<dbReference type="PROSITE" id="PS50893">
    <property type="entry name" value="ABC_TRANSPORTER_2"/>
    <property type="match status" value="1"/>
</dbReference>
<dbReference type="GO" id="GO:0016020">
    <property type="term" value="C:membrane"/>
    <property type="evidence" value="ECO:0007669"/>
    <property type="project" value="UniProtKB-SubCell"/>
</dbReference>
<evidence type="ECO:0000256" key="3">
    <source>
        <dbReference type="ARBA" id="ARBA00022741"/>
    </source>
</evidence>
<dbReference type="PROSITE" id="PS00211">
    <property type="entry name" value="ABC_TRANSPORTER_1"/>
    <property type="match status" value="1"/>
</dbReference>
<accession>A0A016WQH8</accession>
<proteinExistence type="predicted"/>
<dbReference type="GO" id="GO:0140359">
    <property type="term" value="F:ABC-type transporter activity"/>
    <property type="evidence" value="ECO:0007669"/>
    <property type="project" value="InterPro"/>
</dbReference>
<keyword evidence="2 7" id="KW-0812">Transmembrane</keyword>
<organism evidence="9 10">
    <name type="scientific">Ancylostoma ceylanicum</name>
    <dbReference type="NCBI Taxonomy" id="53326"/>
    <lineage>
        <taxon>Eukaryota</taxon>
        <taxon>Metazoa</taxon>
        <taxon>Ecdysozoa</taxon>
        <taxon>Nematoda</taxon>
        <taxon>Chromadorea</taxon>
        <taxon>Rhabditida</taxon>
        <taxon>Rhabditina</taxon>
        <taxon>Rhabditomorpha</taxon>
        <taxon>Strongyloidea</taxon>
        <taxon>Ancylostomatidae</taxon>
        <taxon>Ancylostomatinae</taxon>
        <taxon>Ancylostoma</taxon>
    </lineage>
</organism>
<dbReference type="InterPro" id="IPR026082">
    <property type="entry name" value="ABCA"/>
</dbReference>
<dbReference type="PANTHER" id="PTHR19229:SF250">
    <property type="entry name" value="ABC TRANSPORTER DOMAIN-CONTAINING PROTEIN-RELATED"/>
    <property type="match status" value="1"/>
</dbReference>
<gene>
    <name evidence="9" type="primary">Acey_s0546.g3258</name>
    <name evidence="9" type="ORF">Y032_0546g3258</name>
</gene>
<dbReference type="InterPro" id="IPR017871">
    <property type="entry name" value="ABC_transporter-like_CS"/>
</dbReference>
<feature type="domain" description="ABC transporter" evidence="8">
    <location>
        <begin position="475"/>
        <end position="705"/>
    </location>
</feature>
<dbReference type="SUPFAM" id="SSF52540">
    <property type="entry name" value="P-loop containing nucleoside triphosphate hydrolases"/>
    <property type="match status" value="1"/>
</dbReference>
<reference evidence="10" key="1">
    <citation type="journal article" date="2015" name="Nat. Genet.">
        <title>The genome and transcriptome of the zoonotic hookworm Ancylostoma ceylanicum identify infection-specific gene families.</title>
        <authorList>
            <person name="Schwarz E.M."/>
            <person name="Hu Y."/>
            <person name="Antoshechkin I."/>
            <person name="Miller M.M."/>
            <person name="Sternberg P.W."/>
            <person name="Aroian R.V."/>
        </authorList>
    </citation>
    <scope>NUCLEOTIDE SEQUENCE</scope>
    <source>
        <strain evidence="10">HY135</strain>
    </source>
</reference>
<dbReference type="FunFam" id="3.40.50.300:FF:000327">
    <property type="entry name" value="ATP-binding cassette sub-family A member 3"/>
    <property type="match status" value="1"/>
</dbReference>
<dbReference type="CDD" id="cd03263">
    <property type="entry name" value="ABC_subfamily_A"/>
    <property type="match status" value="1"/>
</dbReference>
<dbReference type="InterPro" id="IPR027417">
    <property type="entry name" value="P-loop_NTPase"/>
</dbReference>
<keyword evidence="6 7" id="KW-0472">Membrane</keyword>
<keyword evidence="4" id="KW-0067">ATP-binding</keyword>
<feature type="transmembrane region" description="Helical" evidence="7">
    <location>
        <begin position="293"/>
        <end position="315"/>
    </location>
</feature>
<dbReference type="Gene3D" id="3.40.50.300">
    <property type="entry name" value="P-loop containing nucleotide triphosphate hydrolases"/>
    <property type="match status" value="1"/>
</dbReference>
<sequence>MQELRFVPVYQTIDMWLKTNGSLTLIITLFFRDETLIALSIFTPCNSSIPSPPKGEEKSLVLRSVRSVAARLGAQSNLLVDTVGDVSSYVLTLIPKIGSRVFGSHYPLAFQRGLIGENSTNFRAYFNNFACTTPPLAISLADSMNISEVLKKPITLKVSNHPFPPVAEDLLKNRNYSTISTTMDVMIIVSMSYIMAAYSQLIITEGIKKSKHMQILSGLRPWMYWITNFAWDFIYFVVQMAAFVGIFYAFNIVPYTRNFKTVLTLLLAMSLYAWAAIPFTYCFSFVFKSASRGFTLILIYNTISGIVGAVFVSVLQRSNTNNMGIISTVIIPFAFPTYSISKIFTAVYNNELAMQACQMVDCLNPFSRANTQCCGRSEGRIYTDHILTDSSELGIMLPVIFFGIQGFAYWYFVFKREYKTNSRLFSQCKQSFQSDENFQYNNRSLKEDGGCTDEDSDIAAEKSIAKAMDKQNTAVVVDGVKKWYGDFCAVEGVSFHVEKGDCFGLLGVNGAGKTSTFQMLTGENDISYGDAFIYGRSVKTDWRKACANVGYCPQFDAVLEEMTGEETLYMFARIRGIPKGHIPQKVHAVIHTIGIGLYAKKLIKEYSGGNKRRLSLGIALVGMPAVLLLDEPTTGVDPKARRIIWNIFTGIRALGTSLVLTSHNMEECEALCTELAIMVDGSFKCYGSCQHIKSKYGAGFTLLIRLARAEQADAAKNEVIRAFPGAILKVGKLPVSFDGIACAFTTLFS</sequence>
<dbReference type="GO" id="GO:0005319">
    <property type="term" value="F:lipid transporter activity"/>
    <property type="evidence" value="ECO:0007669"/>
    <property type="project" value="TreeGrafter"/>
</dbReference>
<comment type="caution">
    <text evidence="9">The sequence shown here is derived from an EMBL/GenBank/DDBJ whole genome shotgun (WGS) entry which is preliminary data.</text>
</comment>
<dbReference type="STRING" id="53326.A0A016WQH8"/>
<evidence type="ECO:0000256" key="7">
    <source>
        <dbReference type="SAM" id="Phobius"/>
    </source>
</evidence>
<dbReference type="OrthoDB" id="10255969at2759"/>
<dbReference type="Pfam" id="PF00005">
    <property type="entry name" value="ABC_tran"/>
    <property type="match status" value="1"/>
</dbReference>
<evidence type="ECO:0000256" key="5">
    <source>
        <dbReference type="ARBA" id="ARBA00022989"/>
    </source>
</evidence>
<feature type="transmembrane region" description="Helical" evidence="7">
    <location>
        <begin position="262"/>
        <end position="287"/>
    </location>
</feature>
<evidence type="ECO:0000256" key="4">
    <source>
        <dbReference type="ARBA" id="ARBA00022840"/>
    </source>
</evidence>
<feature type="transmembrane region" description="Helical" evidence="7">
    <location>
        <begin position="182"/>
        <end position="203"/>
    </location>
</feature>
<name>A0A016WQH8_9BILA</name>
<keyword evidence="5 7" id="KW-1133">Transmembrane helix</keyword>
<dbReference type="Pfam" id="PF12698">
    <property type="entry name" value="ABC2_membrane_3"/>
    <property type="match status" value="1"/>
</dbReference>
<dbReference type="InterPro" id="IPR003593">
    <property type="entry name" value="AAA+_ATPase"/>
</dbReference>
<keyword evidence="10" id="KW-1185">Reference proteome</keyword>
<evidence type="ECO:0000313" key="9">
    <source>
        <dbReference type="EMBL" id="EYC42029.1"/>
    </source>
</evidence>
<protein>
    <recommendedName>
        <fullName evidence="8">ABC transporter domain-containing protein</fullName>
    </recommendedName>
</protein>
<dbReference type="GO" id="GO:0005524">
    <property type="term" value="F:ATP binding"/>
    <property type="evidence" value="ECO:0007669"/>
    <property type="project" value="UniProtKB-KW"/>
</dbReference>
<dbReference type="GO" id="GO:0016887">
    <property type="term" value="F:ATP hydrolysis activity"/>
    <property type="evidence" value="ECO:0007669"/>
    <property type="project" value="InterPro"/>
</dbReference>
<evidence type="ECO:0000259" key="8">
    <source>
        <dbReference type="PROSITE" id="PS50893"/>
    </source>
</evidence>
<evidence type="ECO:0000256" key="6">
    <source>
        <dbReference type="ARBA" id="ARBA00023136"/>
    </source>
</evidence>
<dbReference type="EMBL" id="JARK01000146">
    <property type="protein sequence ID" value="EYC42029.1"/>
    <property type="molecule type" value="Genomic_DNA"/>
</dbReference>
<feature type="transmembrane region" description="Helical" evidence="7">
    <location>
        <begin position="223"/>
        <end position="250"/>
    </location>
</feature>
<comment type="subcellular location">
    <subcellularLocation>
        <location evidence="1">Membrane</location>
        <topology evidence="1">Multi-pass membrane protein</topology>
    </subcellularLocation>
</comment>
<dbReference type="SMART" id="SM00382">
    <property type="entry name" value="AAA"/>
    <property type="match status" value="1"/>
</dbReference>
<feature type="transmembrane region" description="Helical" evidence="7">
    <location>
        <begin position="322"/>
        <end position="340"/>
    </location>
</feature>
<dbReference type="InterPro" id="IPR003439">
    <property type="entry name" value="ABC_transporter-like_ATP-bd"/>
</dbReference>
<dbReference type="InterPro" id="IPR013525">
    <property type="entry name" value="ABC2_TM"/>
</dbReference>
<evidence type="ECO:0000256" key="2">
    <source>
        <dbReference type="ARBA" id="ARBA00022692"/>
    </source>
</evidence>
<dbReference type="Proteomes" id="UP000024635">
    <property type="component" value="Unassembled WGS sequence"/>
</dbReference>
<evidence type="ECO:0000256" key="1">
    <source>
        <dbReference type="ARBA" id="ARBA00004141"/>
    </source>
</evidence>
<evidence type="ECO:0000313" key="10">
    <source>
        <dbReference type="Proteomes" id="UP000024635"/>
    </source>
</evidence>
<dbReference type="AlphaFoldDB" id="A0A016WQH8"/>
<feature type="transmembrane region" description="Helical" evidence="7">
    <location>
        <begin position="395"/>
        <end position="414"/>
    </location>
</feature>
<keyword evidence="3" id="KW-0547">Nucleotide-binding</keyword>
<dbReference type="PANTHER" id="PTHR19229">
    <property type="entry name" value="ATP-BINDING CASSETTE TRANSPORTER SUBFAMILY A ABCA"/>
    <property type="match status" value="1"/>
</dbReference>